<dbReference type="InterPro" id="IPR015915">
    <property type="entry name" value="Kelch-typ_b-propeller"/>
</dbReference>
<dbReference type="GeneID" id="108815010"/>
<dbReference type="InterPro" id="IPR011043">
    <property type="entry name" value="Gal_Oxase/kelch_b-propeller"/>
</dbReference>
<dbReference type="Gene3D" id="2.120.10.80">
    <property type="entry name" value="Kelch-type beta propeller"/>
    <property type="match status" value="2"/>
</dbReference>
<evidence type="ECO:0000259" key="4">
    <source>
        <dbReference type="Pfam" id="PF24981"/>
    </source>
</evidence>
<evidence type="ECO:0000313" key="5">
    <source>
        <dbReference type="Proteomes" id="UP000504610"/>
    </source>
</evidence>
<dbReference type="Proteomes" id="UP000504610">
    <property type="component" value="Chromosome 7"/>
</dbReference>
<reference evidence="6" key="2">
    <citation type="submission" date="2025-08" db="UniProtKB">
        <authorList>
            <consortium name="RefSeq"/>
        </authorList>
    </citation>
    <scope>IDENTIFICATION</scope>
    <source>
        <tissue evidence="6">Leaf</tissue>
    </source>
</reference>
<feature type="domain" description="Attractin/MKLN-like beta-propeller" evidence="4">
    <location>
        <begin position="39"/>
        <end position="120"/>
    </location>
</feature>
<protein>
    <submittedName>
        <fullName evidence="6">Tip elongation aberrant protein 1</fullName>
    </submittedName>
</protein>
<dbReference type="Pfam" id="PF24981">
    <property type="entry name" value="Beta-prop_ATRN-LZTR1"/>
    <property type="match status" value="1"/>
</dbReference>
<dbReference type="KEGG" id="rsz:108815010"/>
<dbReference type="Pfam" id="PF24681">
    <property type="entry name" value="Kelch_KLHDC2_KLHL20_DRC7"/>
    <property type="match status" value="1"/>
</dbReference>
<feature type="region of interest" description="Disordered" evidence="3">
    <location>
        <begin position="497"/>
        <end position="580"/>
    </location>
</feature>
<dbReference type="PANTHER" id="PTHR46093">
    <property type="entry name" value="ACYL-COA-BINDING DOMAIN-CONTAINING PROTEIN 5"/>
    <property type="match status" value="1"/>
</dbReference>
<organism evidence="5 6">
    <name type="scientific">Raphanus sativus</name>
    <name type="common">Radish</name>
    <name type="synonym">Raphanus raphanistrum var. sativus</name>
    <dbReference type="NCBI Taxonomy" id="3726"/>
    <lineage>
        <taxon>Eukaryota</taxon>
        <taxon>Viridiplantae</taxon>
        <taxon>Streptophyta</taxon>
        <taxon>Embryophyta</taxon>
        <taxon>Tracheophyta</taxon>
        <taxon>Spermatophyta</taxon>
        <taxon>Magnoliopsida</taxon>
        <taxon>eudicotyledons</taxon>
        <taxon>Gunneridae</taxon>
        <taxon>Pentapetalae</taxon>
        <taxon>rosids</taxon>
        <taxon>malvids</taxon>
        <taxon>Brassicales</taxon>
        <taxon>Brassicaceae</taxon>
        <taxon>Brassiceae</taxon>
        <taxon>Raphanus</taxon>
    </lineage>
</organism>
<keyword evidence="2" id="KW-0677">Repeat</keyword>
<proteinExistence type="predicted"/>
<dbReference type="RefSeq" id="XP_056846171.1">
    <property type="nucleotide sequence ID" value="XM_056990191.1"/>
</dbReference>
<sequence>MRWERVRQQNQQEGLGDSSSGPGKRWGHSCNAIKGGRFVYVFGGFGRDDCLTNQVHVFDAETQVWTKPVISGVPPSPRDSHSCTTVGDNLFVFGGTDGKTHLKDLHVLDTSSHTWKCVDVRGEGPEAREAHSATLVGKRIFIFGGCGKASGSDDEVFYNDLYILNTETLMWQRAVTAGNPPSARDSHTCSTWKNKIIVVGGEDLDDYFLSDVHILDTETFVWKQMKTSGQVLTPRAGHVTVALERNLFVFGGFTDSQNLYDDLNVLDVETGVWSKVAAIEEGPSARFCAGAVCLGPYKAGSVFFLGGCNKNLEPLDDIYYLHTDVGYRARFDQTPGRLSLRKQMKLKCQQQQLAAAGTSTGQGRENLPLSIGSIDQRKTVFHARVTENVPLGYSIETIIDGKMLRGFLFSNRHSSVQTADPSVSCGQVKRPAMMDLDCDHRAKSQRTLSEDAAGSGQQAGPVDPSDDANKKVADSSDMETPMIDTADANVNITRPQEAGTAAVASDVKDQDSSQLNMDTVNAEPSPVTVQANVEPSRDETLTDAGAATEAGPGGDSSPQNQDEGTVAAEDAEADQKPQPH</sequence>
<dbReference type="SUPFAM" id="SSF50965">
    <property type="entry name" value="Galactose oxidase, central domain"/>
    <property type="match status" value="2"/>
</dbReference>
<feature type="region of interest" description="Disordered" evidence="3">
    <location>
        <begin position="443"/>
        <end position="483"/>
    </location>
</feature>
<evidence type="ECO:0000256" key="1">
    <source>
        <dbReference type="ARBA" id="ARBA00022441"/>
    </source>
</evidence>
<reference evidence="5" key="1">
    <citation type="journal article" date="2019" name="Database">
        <title>The radish genome database (RadishGD): an integrated information resource for radish genomics.</title>
        <authorList>
            <person name="Yu H.J."/>
            <person name="Baek S."/>
            <person name="Lee Y.J."/>
            <person name="Cho A."/>
            <person name="Mun J.H."/>
        </authorList>
    </citation>
    <scope>NUCLEOTIDE SEQUENCE [LARGE SCALE GENOMIC DNA]</scope>
    <source>
        <strain evidence="5">cv. WK10039</strain>
    </source>
</reference>
<dbReference type="PANTHER" id="PTHR46093:SF9">
    <property type="entry name" value="DCD DOMAIN-CONTAINING PROTEIN"/>
    <property type="match status" value="1"/>
</dbReference>
<name>A0A9W3C3J0_RAPSA</name>
<evidence type="ECO:0000313" key="6">
    <source>
        <dbReference type="RefSeq" id="XP_056846171.1"/>
    </source>
</evidence>
<dbReference type="AlphaFoldDB" id="A0A9W3C3J0"/>
<evidence type="ECO:0000256" key="2">
    <source>
        <dbReference type="ARBA" id="ARBA00022737"/>
    </source>
</evidence>
<gene>
    <name evidence="6" type="primary">LOC108815010</name>
</gene>
<feature type="region of interest" description="Disordered" evidence="3">
    <location>
        <begin position="1"/>
        <end position="25"/>
    </location>
</feature>
<dbReference type="OrthoDB" id="10251809at2759"/>
<evidence type="ECO:0000256" key="3">
    <source>
        <dbReference type="SAM" id="MobiDB-lite"/>
    </source>
</evidence>
<keyword evidence="5" id="KW-1185">Reference proteome</keyword>
<feature type="compositionally biased region" description="Polar residues" evidence="3">
    <location>
        <begin position="8"/>
        <end position="21"/>
    </location>
</feature>
<dbReference type="InterPro" id="IPR056737">
    <property type="entry name" value="Beta-prop_ATRN-MKLN-like"/>
</dbReference>
<accession>A0A9W3C3J0</accession>
<keyword evidence="1" id="KW-0880">Kelch repeat</keyword>